<evidence type="ECO:0000256" key="12">
    <source>
        <dbReference type="ARBA" id="ARBA00022989"/>
    </source>
</evidence>
<dbReference type="GO" id="GO:0004806">
    <property type="term" value="F:triacylglycerol lipase activity"/>
    <property type="evidence" value="ECO:0007669"/>
    <property type="project" value="UniProtKB-EC"/>
</dbReference>
<evidence type="ECO:0000256" key="41">
    <source>
        <dbReference type="ARBA" id="ARBA00048869"/>
    </source>
</evidence>
<comment type="catalytic activity">
    <reaction evidence="41">
        <text>1,3-dihexadecanoyl-2-(9Z-octadecenoyl)glycerol + H2O = 1,3-dihexadecanoylglycerol + (9Z)-octadecenoate + H(+)</text>
        <dbReference type="Rhea" id="RHEA:40983"/>
        <dbReference type="ChEBI" id="CHEBI:15377"/>
        <dbReference type="ChEBI" id="CHEBI:15378"/>
        <dbReference type="ChEBI" id="CHEBI:30823"/>
        <dbReference type="ChEBI" id="CHEBI:75688"/>
        <dbReference type="ChEBI" id="CHEBI:77619"/>
    </reaction>
    <physiologicalReaction direction="left-to-right" evidence="41">
        <dbReference type="Rhea" id="RHEA:40984"/>
    </physiologicalReaction>
</comment>
<dbReference type="GO" id="GO:0016324">
    <property type="term" value="C:apical plasma membrane"/>
    <property type="evidence" value="ECO:0007669"/>
    <property type="project" value="UniProtKB-SubCell"/>
</dbReference>
<keyword evidence="10" id="KW-0677">Repeat</keyword>
<dbReference type="EC" id="3.1.1.4" evidence="4"/>
<evidence type="ECO:0000256" key="31">
    <source>
        <dbReference type="ARBA" id="ARBA00048049"/>
    </source>
</evidence>
<evidence type="ECO:0000313" key="48">
    <source>
        <dbReference type="Proteomes" id="UP000887566"/>
    </source>
</evidence>
<comment type="catalytic activity">
    <reaction evidence="42">
        <text>1-O-hexadecyl-2-(9Z)-octadecenoyl-sn-glycero-3-phosphocholine + H2O = 1-O-hexadecyl-sn-glycero-3-phosphocholine + (9Z)-octadecenoate + H(+)</text>
        <dbReference type="Rhea" id="RHEA:40915"/>
        <dbReference type="ChEBI" id="CHEBI:15377"/>
        <dbReference type="ChEBI" id="CHEBI:15378"/>
        <dbReference type="ChEBI" id="CHEBI:30823"/>
        <dbReference type="ChEBI" id="CHEBI:34112"/>
        <dbReference type="ChEBI" id="CHEBI:64496"/>
    </reaction>
    <physiologicalReaction direction="left-to-right" evidence="42">
        <dbReference type="Rhea" id="RHEA:40916"/>
    </physiologicalReaction>
</comment>
<evidence type="ECO:0000256" key="29">
    <source>
        <dbReference type="ARBA" id="ARBA00048011"/>
    </source>
</evidence>
<keyword evidence="15" id="KW-0325">Glycoprotein</keyword>
<comment type="catalytic activity">
    <reaction evidence="19">
        <text>a 1,2-diacyl-sn-glycero-3-phosphocholine + H2O = a 1-acyl-sn-glycero-3-phosphocholine + a fatty acid + H(+)</text>
        <dbReference type="Rhea" id="RHEA:15801"/>
        <dbReference type="ChEBI" id="CHEBI:15377"/>
        <dbReference type="ChEBI" id="CHEBI:15378"/>
        <dbReference type="ChEBI" id="CHEBI:28868"/>
        <dbReference type="ChEBI" id="CHEBI:57643"/>
        <dbReference type="ChEBI" id="CHEBI:58168"/>
        <dbReference type="EC" id="3.1.1.4"/>
    </reaction>
    <physiologicalReaction direction="left-to-right" evidence="19">
        <dbReference type="Rhea" id="RHEA:15802"/>
    </physiologicalReaction>
</comment>
<evidence type="ECO:0000256" key="22">
    <source>
        <dbReference type="ARBA" id="ARBA00031485"/>
    </source>
</evidence>
<dbReference type="Proteomes" id="UP000887566">
    <property type="component" value="Unplaced"/>
</dbReference>
<evidence type="ECO:0000256" key="9">
    <source>
        <dbReference type="ARBA" id="ARBA00022729"/>
    </source>
</evidence>
<name>A0A914VGF5_9BILA</name>
<comment type="catalytic activity">
    <reaction evidence="30">
        <text>1-hexadecanoyl-2-(9Z-octadecenoyl)-sn-glycero-3-phospho-(1'-sn-glycerol) + H2O = 1-hexadecanoyl-sn-glycero-3-phospho-(1'-sn-glycerol) + (9Z)-octadecenoate + H(+)</text>
        <dbReference type="Rhea" id="RHEA:40919"/>
        <dbReference type="ChEBI" id="CHEBI:15377"/>
        <dbReference type="ChEBI" id="CHEBI:15378"/>
        <dbReference type="ChEBI" id="CHEBI:30823"/>
        <dbReference type="ChEBI" id="CHEBI:72841"/>
        <dbReference type="ChEBI" id="CHEBI:75158"/>
    </reaction>
    <physiologicalReaction direction="left-to-right" evidence="30">
        <dbReference type="Rhea" id="RHEA:40920"/>
    </physiologicalReaction>
</comment>
<dbReference type="PANTHER" id="PTHR21325:SF31">
    <property type="entry name" value="GH22081P-RELATED"/>
    <property type="match status" value="1"/>
</dbReference>
<dbReference type="InterPro" id="IPR035547">
    <property type="entry name" value="Phospholipase_B"/>
</dbReference>
<comment type="catalytic activity">
    <reaction evidence="32">
        <text>1,2-di-(9Z-octadecenoyl)-sn-glycero-3-phosphocholine + H2O = 1-(9Z-octadecenoyl)-sn-glycero-3-phosphocholine + (9Z)-octadecenoate + H(+)</text>
        <dbReference type="Rhea" id="RHEA:40923"/>
        <dbReference type="ChEBI" id="CHEBI:15377"/>
        <dbReference type="ChEBI" id="CHEBI:15378"/>
        <dbReference type="ChEBI" id="CHEBI:28610"/>
        <dbReference type="ChEBI" id="CHEBI:30823"/>
        <dbReference type="ChEBI" id="CHEBI:74669"/>
    </reaction>
    <physiologicalReaction direction="left-to-right" evidence="32">
        <dbReference type="Rhea" id="RHEA:40924"/>
    </physiologicalReaction>
</comment>
<evidence type="ECO:0000256" key="33">
    <source>
        <dbReference type="ARBA" id="ARBA00048227"/>
    </source>
</evidence>
<comment type="catalytic activity">
    <reaction evidence="33">
        <text>1,2-dihexadecanoyl-sn-glycero-3-phosphocholine + H2O = 1-hexadecanoyl-sn-glycero-3-phosphocholine + hexadecanoate + H(+)</text>
        <dbReference type="Rhea" id="RHEA:41223"/>
        <dbReference type="ChEBI" id="CHEBI:7896"/>
        <dbReference type="ChEBI" id="CHEBI:15377"/>
        <dbReference type="ChEBI" id="CHEBI:15378"/>
        <dbReference type="ChEBI" id="CHEBI:72998"/>
        <dbReference type="ChEBI" id="CHEBI:72999"/>
    </reaction>
    <physiologicalReaction direction="left-to-right" evidence="33">
        <dbReference type="Rhea" id="RHEA:41224"/>
    </physiologicalReaction>
</comment>
<dbReference type="EC" id="3.1.1.3" evidence="5"/>
<evidence type="ECO:0000256" key="38">
    <source>
        <dbReference type="ARBA" id="ARBA00048613"/>
    </source>
</evidence>
<evidence type="ECO:0000256" key="7">
    <source>
        <dbReference type="ARBA" id="ARBA00022475"/>
    </source>
</evidence>
<evidence type="ECO:0000256" key="39">
    <source>
        <dbReference type="ARBA" id="ARBA00048656"/>
    </source>
</evidence>
<evidence type="ECO:0000256" key="36">
    <source>
        <dbReference type="ARBA" id="ARBA00048386"/>
    </source>
</evidence>
<evidence type="ECO:0000256" key="45">
    <source>
        <dbReference type="ARBA" id="ARBA00049372"/>
    </source>
</evidence>
<keyword evidence="12" id="KW-1133">Transmembrane helix</keyword>
<comment type="catalytic activity">
    <reaction evidence="31">
        <text>a 1-O-alkyl-2-acyl-sn-glycero-3-phosphocholine + H2O = a 1-O-alkyl-sn-glycero-3-phosphocholine + a fatty acid + H(+)</text>
        <dbReference type="Rhea" id="RHEA:36231"/>
        <dbReference type="ChEBI" id="CHEBI:15377"/>
        <dbReference type="ChEBI" id="CHEBI:15378"/>
        <dbReference type="ChEBI" id="CHEBI:28868"/>
        <dbReference type="ChEBI" id="CHEBI:30909"/>
        <dbReference type="ChEBI" id="CHEBI:36702"/>
        <dbReference type="EC" id="3.1.1.4"/>
    </reaction>
    <physiologicalReaction direction="left-to-right" evidence="31">
        <dbReference type="Rhea" id="RHEA:36232"/>
    </physiologicalReaction>
</comment>
<comment type="catalytic activity">
    <reaction evidence="44">
        <text>1,2-dihexadecanoyl-sn-glycero-3-phosphocholine + 2 H2O = sn-glycerol 3-phosphocholine + 2 hexadecanoate + 2 H(+)</text>
        <dbReference type="Rhea" id="RHEA:40975"/>
        <dbReference type="ChEBI" id="CHEBI:7896"/>
        <dbReference type="ChEBI" id="CHEBI:15377"/>
        <dbReference type="ChEBI" id="CHEBI:15378"/>
        <dbReference type="ChEBI" id="CHEBI:16870"/>
        <dbReference type="ChEBI" id="CHEBI:72999"/>
    </reaction>
    <physiologicalReaction direction="left-to-right" evidence="44">
        <dbReference type="Rhea" id="RHEA:40976"/>
    </physiologicalReaction>
</comment>
<comment type="catalytic activity">
    <reaction evidence="43">
        <text>1-hexadecanoyl-2-(9Z)-octadecenoyl-3-octadecanoyl-sn-glycerol + H2O = 1-hexadecanoyl-3-octadecanoyl-sn-glycerol + (9Z)-octadecenoate + H(+)</text>
        <dbReference type="Rhea" id="RHEA:41103"/>
        <dbReference type="ChEBI" id="CHEBI:15377"/>
        <dbReference type="ChEBI" id="CHEBI:15378"/>
        <dbReference type="ChEBI" id="CHEBI:30823"/>
        <dbReference type="ChEBI" id="CHEBI:77623"/>
        <dbReference type="ChEBI" id="CHEBI:77624"/>
    </reaction>
    <physiologicalReaction direction="left-to-right" evidence="43">
        <dbReference type="Rhea" id="RHEA:41104"/>
    </physiologicalReaction>
</comment>
<evidence type="ECO:0000256" key="18">
    <source>
        <dbReference type="ARBA" id="ARBA00023408"/>
    </source>
</evidence>
<comment type="catalytic activity">
    <reaction evidence="45">
        <text>1,3-di-(9Z-octadecenoyl)-glycerol + H2O = 1-(9Z-octadecenoyl)-glycerol + (9Z)-octadecenoate + H(+)</text>
        <dbReference type="Rhea" id="RHEA:39939"/>
        <dbReference type="ChEBI" id="CHEBI:15377"/>
        <dbReference type="ChEBI" id="CHEBI:15378"/>
        <dbReference type="ChEBI" id="CHEBI:30823"/>
        <dbReference type="ChEBI" id="CHEBI:75342"/>
        <dbReference type="ChEBI" id="CHEBI:75735"/>
    </reaction>
    <physiologicalReaction direction="left-to-right" evidence="45">
        <dbReference type="Rhea" id="RHEA:39940"/>
    </physiologicalReaction>
</comment>
<dbReference type="WBParaSite" id="PSAMB.scaffold1933size26570.g15619.t1">
    <property type="protein sequence ID" value="PSAMB.scaffold1933size26570.g15619.t1"/>
    <property type="gene ID" value="PSAMB.scaffold1933size26570.g15619"/>
</dbReference>
<keyword evidence="11" id="KW-0378">Hydrolase</keyword>
<dbReference type="InterPro" id="IPR038885">
    <property type="entry name" value="PLB1"/>
</dbReference>
<evidence type="ECO:0000256" key="40">
    <source>
        <dbReference type="ARBA" id="ARBA00048699"/>
    </source>
</evidence>
<evidence type="ECO:0000256" key="35">
    <source>
        <dbReference type="ARBA" id="ARBA00048374"/>
    </source>
</evidence>
<evidence type="ECO:0000256" key="21">
    <source>
        <dbReference type="ARBA" id="ARBA00031182"/>
    </source>
</evidence>
<comment type="catalytic activity">
    <reaction evidence="27">
        <text>1-(9Z-octadecenoyl)-glycerol + H2O = glycerol + (9Z)-octadecenoate + H(+)</text>
        <dbReference type="Rhea" id="RHEA:38487"/>
        <dbReference type="ChEBI" id="CHEBI:15377"/>
        <dbReference type="ChEBI" id="CHEBI:15378"/>
        <dbReference type="ChEBI" id="CHEBI:17754"/>
        <dbReference type="ChEBI" id="CHEBI:30823"/>
        <dbReference type="ChEBI" id="CHEBI:75342"/>
    </reaction>
    <physiologicalReaction direction="left-to-right" evidence="27">
        <dbReference type="Rhea" id="RHEA:38488"/>
    </physiologicalReaction>
</comment>
<evidence type="ECO:0000256" key="6">
    <source>
        <dbReference type="ARBA" id="ARBA00015133"/>
    </source>
</evidence>
<evidence type="ECO:0000256" key="25">
    <source>
        <dbReference type="ARBA" id="ARBA00047324"/>
    </source>
</evidence>
<comment type="catalytic activity">
    <reaction evidence="46">
        <text>2-(9Z-octadecenoyl)-glycerol + H2O = glycerol + (9Z)-octadecenoate + H(+)</text>
        <dbReference type="Rhea" id="RHEA:38491"/>
        <dbReference type="ChEBI" id="CHEBI:15377"/>
        <dbReference type="ChEBI" id="CHEBI:15378"/>
        <dbReference type="ChEBI" id="CHEBI:17754"/>
        <dbReference type="ChEBI" id="CHEBI:30823"/>
        <dbReference type="ChEBI" id="CHEBI:73990"/>
    </reaction>
    <physiologicalReaction direction="left-to-right" evidence="46">
        <dbReference type="Rhea" id="RHEA:38492"/>
    </physiologicalReaction>
</comment>
<dbReference type="GO" id="GO:0006644">
    <property type="term" value="P:phospholipid metabolic process"/>
    <property type="evidence" value="ECO:0007669"/>
    <property type="project" value="TreeGrafter"/>
</dbReference>
<comment type="catalytic activity">
    <reaction evidence="29">
        <text>2,3-di-(9Z)-octadecenoyl-sn-glycerol + H2O = 3-(9Z-octadecenoyl)-sn-glycerol + (9Z)-octadecenoate + H(+)</text>
        <dbReference type="Rhea" id="RHEA:42604"/>
        <dbReference type="ChEBI" id="CHEBI:15377"/>
        <dbReference type="ChEBI" id="CHEBI:15378"/>
        <dbReference type="ChEBI" id="CHEBI:30823"/>
        <dbReference type="ChEBI" id="CHEBI:75824"/>
        <dbReference type="ChEBI" id="CHEBI:75938"/>
    </reaction>
    <physiologicalReaction direction="left-to-right" evidence="29">
        <dbReference type="Rhea" id="RHEA:42605"/>
    </physiologicalReaction>
</comment>
<keyword evidence="14" id="KW-0472">Membrane</keyword>
<evidence type="ECO:0000256" key="1">
    <source>
        <dbReference type="ARBA" id="ARBA00004247"/>
    </source>
</evidence>
<evidence type="ECO:0000256" key="10">
    <source>
        <dbReference type="ARBA" id="ARBA00022737"/>
    </source>
</evidence>
<evidence type="ECO:0000256" key="20">
    <source>
        <dbReference type="ARBA" id="ARBA00029723"/>
    </source>
</evidence>
<evidence type="ECO:0000256" key="4">
    <source>
        <dbReference type="ARBA" id="ARBA00013278"/>
    </source>
</evidence>
<evidence type="ECO:0000256" key="17">
    <source>
        <dbReference type="ARBA" id="ARBA00023369"/>
    </source>
</evidence>
<dbReference type="InterPro" id="IPR036514">
    <property type="entry name" value="SGNH_hydro_sf"/>
</dbReference>
<dbReference type="CDD" id="cd01824">
    <property type="entry name" value="Phospholipase_B_like"/>
    <property type="match status" value="1"/>
</dbReference>
<comment type="catalytic activity">
    <reaction evidence="40">
        <text>1-hexadecanoyl-2-(9Z-octadecenoyl)-sn-glycero-3-phosphocholine + H2O = 1-hexadecanoyl-sn-glycero-3-phosphocholine + (9Z)-octadecenoate + H(+)</text>
        <dbReference type="Rhea" id="RHEA:38779"/>
        <dbReference type="ChEBI" id="CHEBI:15377"/>
        <dbReference type="ChEBI" id="CHEBI:15378"/>
        <dbReference type="ChEBI" id="CHEBI:30823"/>
        <dbReference type="ChEBI" id="CHEBI:72998"/>
        <dbReference type="ChEBI" id="CHEBI:73001"/>
    </reaction>
    <physiologicalReaction direction="left-to-right" evidence="40">
        <dbReference type="Rhea" id="RHEA:38780"/>
    </physiologicalReaction>
</comment>
<feature type="signal peptide" evidence="47">
    <location>
        <begin position="1"/>
        <end position="19"/>
    </location>
</feature>
<evidence type="ECO:0000256" key="47">
    <source>
        <dbReference type="SAM" id="SignalP"/>
    </source>
</evidence>
<dbReference type="PANTHER" id="PTHR21325">
    <property type="entry name" value="PHOSPHOLIPASE B, PLB1"/>
    <property type="match status" value="1"/>
</dbReference>
<dbReference type="AlphaFoldDB" id="A0A914VGF5"/>
<comment type="catalytic activity">
    <reaction evidence="26">
        <text>1,3-dihexadecanoyl-2-(9Z-octadecenoyl)glycerol + H2O = 1-hexadecanoyl-2-(9Z-octadecenoyl)-glycerol + hexadecanoate + H(+)</text>
        <dbReference type="Rhea" id="RHEA:40979"/>
        <dbReference type="ChEBI" id="CHEBI:7896"/>
        <dbReference type="ChEBI" id="CHEBI:15377"/>
        <dbReference type="ChEBI" id="CHEBI:15378"/>
        <dbReference type="ChEBI" id="CHEBI:75585"/>
        <dbReference type="ChEBI" id="CHEBI:75688"/>
    </reaction>
    <physiologicalReaction direction="left-to-right" evidence="26">
        <dbReference type="Rhea" id="RHEA:40980"/>
    </physiologicalReaction>
</comment>
<keyword evidence="9 47" id="KW-0732">Signal</keyword>
<evidence type="ECO:0000256" key="28">
    <source>
        <dbReference type="ARBA" id="ARBA00047459"/>
    </source>
</evidence>
<dbReference type="GO" id="GO:0004622">
    <property type="term" value="F:phosphatidylcholine lysophospholipase activity"/>
    <property type="evidence" value="ECO:0007669"/>
    <property type="project" value="UniProtKB-EC"/>
</dbReference>
<evidence type="ECO:0000256" key="32">
    <source>
        <dbReference type="ARBA" id="ARBA00048058"/>
    </source>
</evidence>
<keyword evidence="16" id="KW-1208">Phospholipid metabolism</keyword>
<evidence type="ECO:0000256" key="44">
    <source>
        <dbReference type="ARBA" id="ARBA00049363"/>
    </source>
</evidence>
<comment type="catalytic activity">
    <reaction evidence="39">
        <text>1-hexadecanoyl-sn-glycero-3-phosphocholine + H2O = sn-glycerol 3-phosphocholine + hexadecanoate + H(+)</text>
        <dbReference type="Rhea" id="RHEA:40435"/>
        <dbReference type="ChEBI" id="CHEBI:7896"/>
        <dbReference type="ChEBI" id="CHEBI:15377"/>
        <dbReference type="ChEBI" id="CHEBI:15378"/>
        <dbReference type="ChEBI" id="CHEBI:16870"/>
        <dbReference type="ChEBI" id="CHEBI:72998"/>
    </reaction>
    <physiologicalReaction direction="left-to-right" evidence="39">
        <dbReference type="Rhea" id="RHEA:40436"/>
    </physiologicalReaction>
</comment>
<dbReference type="InterPro" id="IPR001087">
    <property type="entry name" value="GDSL"/>
</dbReference>
<comment type="catalytic activity">
    <reaction evidence="36">
        <text>1,2,3-tri-(9Z-octadecenoyl)-glycerol + H2O = di-(9Z)-octadecenoylglycerol + (9Z)-octadecenoate + H(+)</text>
        <dbReference type="Rhea" id="RHEA:38575"/>
        <dbReference type="ChEBI" id="CHEBI:15377"/>
        <dbReference type="ChEBI" id="CHEBI:15378"/>
        <dbReference type="ChEBI" id="CHEBI:30823"/>
        <dbReference type="ChEBI" id="CHEBI:53753"/>
        <dbReference type="ChEBI" id="CHEBI:75945"/>
    </reaction>
    <physiologicalReaction direction="left-to-right" evidence="36">
        <dbReference type="Rhea" id="RHEA:38576"/>
    </physiologicalReaction>
</comment>
<comment type="catalytic activity">
    <reaction evidence="34">
        <text>1-hexadecanoyl-2-(9Z,12Z-octadecadienoyl)-sn-glycero-3-phosphocholine + H2O = 2-(9Z,12Z-octadecadienoyl)-sn-glycero-3-phosphocholine + hexadecanoate + H(+)</text>
        <dbReference type="Rhea" id="RHEA:40971"/>
        <dbReference type="ChEBI" id="CHEBI:7896"/>
        <dbReference type="ChEBI" id="CHEBI:15377"/>
        <dbReference type="ChEBI" id="CHEBI:15378"/>
        <dbReference type="ChEBI" id="CHEBI:73002"/>
        <dbReference type="ChEBI" id="CHEBI:76084"/>
    </reaction>
    <physiologicalReaction direction="left-to-right" evidence="34">
        <dbReference type="Rhea" id="RHEA:40972"/>
    </physiologicalReaction>
</comment>
<keyword evidence="8" id="KW-0812">Transmembrane</keyword>
<evidence type="ECO:0000256" key="8">
    <source>
        <dbReference type="ARBA" id="ARBA00022692"/>
    </source>
</evidence>
<organism evidence="48 49">
    <name type="scientific">Plectus sambesii</name>
    <dbReference type="NCBI Taxonomy" id="2011161"/>
    <lineage>
        <taxon>Eukaryota</taxon>
        <taxon>Metazoa</taxon>
        <taxon>Ecdysozoa</taxon>
        <taxon>Nematoda</taxon>
        <taxon>Chromadorea</taxon>
        <taxon>Plectida</taxon>
        <taxon>Plectina</taxon>
        <taxon>Plectoidea</taxon>
        <taxon>Plectidae</taxon>
        <taxon>Plectus</taxon>
    </lineage>
</organism>
<protein>
    <recommendedName>
        <fullName evidence="6">Phospholipase B1, membrane-associated</fullName>
        <ecNumber evidence="5">3.1.1.3</ecNumber>
        <ecNumber evidence="4">3.1.1.4</ecNumber>
        <ecNumber evidence="3">3.1.1.5</ecNumber>
    </recommendedName>
    <alternativeName>
        <fullName evidence="20">Lysophospholipase</fullName>
    </alternativeName>
    <alternativeName>
        <fullName evidence="21">Phospholipase A2</fullName>
    </alternativeName>
    <alternativeName>
        <fullName evidence="23">Phospholipase B/lipase</fullName>
    </alternativeName>
    <alternativeName>
        <fullName evidence="22">Triacylglycerol lipase</fullName>
    </alternativeName>
</protein>
<evidence type="ECO:0000256" key="37">
    <source>
        <dbReference type="ARBA" id="ARBA00048454"/>
    </source>
</evidence>
<comment type="similarity">
    <text evidence="2">Belongs to the 'GDSL' lipolytic enzyme family. Phospholipase B1 subfamily.</text>
</comment>
<evidence type="ECO:0000256" key="14">
    <source>
        <dbReference type="ARBA" id="ARBA00023136"/>
    </source>
</evidence>
<evidence type="ECO:0000256" key="27">
    <source>
        <dbReference type="ARBA" id="ARBA00047438"/>
    </source>
</evidence>
<evidence type="ECO:0000256" key="11">
    <source>
        <dbReference type="ARBA" id="ARBA00022801"/>
    </source>
</evidence>
<sequence length="363" mass="39927">MLRNGLLLCALLCVVGGTAHHKRVAERYMNDAKFRERLVKHIAEFPSAPITNGAPDFNCPNMVSQSVPTNVHSLRPGDIKVVAALGDSLTAGNGAGATNLLEVLLEYRGEAFSIGGDDDLSTRHFNPALFGQSYKIGATSVWDISYLNTGFPGDIAADLPGQAHDLVTRMQSHPDDVDMQNDWKLITLFIGANDICNYCVATDYFSAANYVRHIKEAVQFIYDNVPRVLLQIVSPLHVEIARQIDAAHPICDAAHILFECQCEFEHNVTDAQFSAVATAYEQPDGTPNLSLFAPDCFHFSGPLHSAVARILWNTMITPLGQKQKQFNLTNIDLPLNCPDPACPFIRTTKNSAQCSQFWTVPRD</sequence>
<comment type="catalytic activity">
    <reaction evidence="37">
        <text>a 1-acyl-sn-glycero-3-phosphocholine + H2O = sn-glycerol 3-phosphocholine + a fatty acid + H(+)</text>
        <dbReference type="Rhea" id="RHEA:15177"/>
        <dbReference type="ChEBI" id="CHEBI:15377"/>
        <dbReference type="ChEBI" id="CHEBI:15378"/>
        <dbReference type="ChEBI" id="CHEBI:16870"/>
        <dbReference type="ChEBI" id="CHEBI:28868"/>
        <dbReference type="ChEBI" id="CHEBI:58168"/>
        <dbReference type="EC" id="3.1.1.5"/>
    </reaction>
    <physiologicalReaction direction="left-to-right" evidence="37">
        <dbReference type="Rhea" id="RHEA:15178"/>
    </physiologicalReaction>
</comment>
<dbReference type="GO" id="GO:0004623">
    <property type="term" value="F:phospholipase A2 activity"/>
    <property type="evidence" value="ECO:0007669"/>
    <property type="project" value="UniProtKB-EC"/>
</dbReference>
<evidence type="ECO:0000256" key="30">
    <source>
        <dbReference type="ARBA" id="ARBA00048015"/>
    </source>
</evidence>
<evidence type="ECO:0000256" key="46">
    <source>
        <dbReference type="ARBA" id="ARBA00049461"/>
    </source>
</evidence>
<feature type="chain" id="PRO_5037273176" description="Phospholipase B1, membrane-associated" evidence="47">
    <location>
        <begin position="20"/>
        <end position="363"/>
    </location>
</feature>
<evidence type="ECO:0000256" key="13">
    <source>
        <dbReference type="ARBA" id="ARBA00023098"/>
    </source>
</evidence>
<evidence type="ECO:0000256" key="23">
    <source>
        <dbReference type="ARBA" id="ARBA00033022"/>
    </source>
</evidence>
<dbReference type="EC" id="3.1.1.5" evidence="3"/>
<evidence type="ECO:0000256" key="34">
    <source>
        <dbReference type="ARBA" id="ARBA00048362"/>
    </source>
</evidence>
<comment type="catalytic activity">
    <reaction evidence="28">
        <text>1-hexadecanoyl-2-(9Z)-octadecenoyl-3-octadecanoyl-sn-glycerol + H2O = 1-hexadecanoyl-2-(9Z-octadecenoyl)-sn-glycerol + octadecanoate + H(+)</text>
        <dbReference type="Rhea" id="RHEA:41111"/>
        <dbReference type="ChEBI" id="CHEBI:15377"/>
        <dbReference type="ChEBI" id="CHEBI:15378"/>
        <dbReference type="ChEBI" id="CHEBI:25629"/>
        <dbReference type="ChEBI" id="CHEBI:75466"/>
        <dbReference type="ChEBI" id="CHEBI:77623"/>
    </reaction>
    <physiologicalReaction direction="left-to-right" evidence="28">
        <dbReference type="Rhea" id="RHEA:41112"/>
    </physiologicalReaction>
</comment>
<evidence type="ECO:0000256" key="42">
    <source>
        <dbReference type="ARBA" id="ARBA00048872"/>
    </source>
</evidence>
<reference evidence="49" key="1">
    <citation type="submission" date="2022-11" db="UniProtKB">
        <authorList>
            <consortium name="WormBaseParasite"/>
        </authorList>
    </citation>
    <scope>IDENTIFICATION</scope>
</reference>
<comment type="subcellular location">
    <subcellularLocation>
        <location evidence="1">Apical cell membrane</location>
        <topology evidence="1">Single-pass type I membrane protein</topology>
    </subcellularLocation>
</comment>
<evidence type="ECO:0000256" key="24">
    <source>
        <dbReference type="ARBA" id="ARBA00045916"/>
    </source>
</evidence>
<evidence type="ECO:0000256" key="3">
    <source>
        <dbReference type="ARBA" id="ARBA00013274"/>
    </source>
</evidence>
<dbReference type="PROSITE" id="PS01098">
    <property type="entry name" value="LIPASE_GDSL_SER"/>
    <property type="match status" value="1"/>
</dbReference>
<comment type="catalytic activity">
    <reaction evidence="35">
        <text>1-octadecanoyl-2-(9Z,12Z)-octadecadienoyl-sn-glycerol + H2O = 1-octadecanoyl-sn-glycerol + (9Z,12Z)-octadecadienoate + H(+)</text>
        <dbReference type="Rhea" id="RHEA:40927"/>
        <dbReference type="ChEBI" id="CHEBI:15377"/>
        <dbReference type="ChEBI" id="CHEBI:15378"/>
        <dbReference type="ChEBI" id="CHEBI:30245"/>
        <dbReference type="ChEBI" id="CHEBI:75550"/>
        <dbReference type="ChEBI" id="CHEBI:77097"/>
    </reaction>
    <physiologicalReaction direction="left-to-right" evidence="35">
        <dbReference type="Rhea" id="RHEA:40928"/>
    </physiologicalReaction>
</comment>
<evidence type="ECO:0000256" key="5">
    <source>
        <dbReference type="ARBA" id="ARBA00013279"/>
    </source>
</evidence>
<dbReference type="SUPFAM" id="SSF52266">
    <property type="entry name" value="SGNH hydrolase"/>
    <property type="match status" value="1"/>
</dbReference>
<evidence type="ECO:0000256" key="15">
    <source>
        <dbReference type="ARBA" id="ARBA00023180"/>
    </source>
</evidence>
<keyword evidence="13" id="KW-0443">Lipid metabolism</keyword>
<evidence type="ECO:0000256" key="16">
    <source>
        <dbReference type="ARBA" id="ARBA00023264"/>
    </source>
</evidence>
<evidence type="ECO:0000256" key="43">
    <source>
        <dbReference type="ARBA" id="ARBA00048939"/>
    </source>
</evidence>
<comment type="catalytic activity">
    <reaction evidence="38">
        <text>1-hexadecanoyl-2-(9Z-octadecenoyl)-sn-glycero-3-phosphoethanolamine + H2O = 1-hexadecanoyl-sn-glycero-3-phosphoethanolamine + (9Z)-octadecenoate + H(+)</text>
        <dbReference type="Rhea" id="RHEA:40911"/>
        <dbReference type="ChEBI" id="CHEBI:15377"/>
        <dbReference type="ChEBI" id="CHEBI:15378"/>
        <dbReference type="ChEBI" id="CHEBI:30823"/>
        <dbReference type="ChEBI" id="CHEBI:73004"/>
        <dbReference type="ChEBI" id="CHEBI:73007"/>
    </reaction>
    <physiologicalReaction direction="left-to-right" evidence="38">
        <dbReference type="Rhea" id="RHEA:40912"/>
    </physiologicalReaction>
</comment>
<dbReference type="Gene3D" id="3.40.50.1110">
    <property type="entry name" value="SGNH hydrolase"/>
    <property type="match status" value="1"/>
</dbReference>
<dbReference type="Pfam" id="PF00657">
    <property type="entry name" value="Lipase_GDSL"/>
    <property type="match status" value="1"/>
</dbReference>
<comment type="catalytic activity">
    <reaction evidence="17">
        <text>a triacylglycerol + H2O = a diacylglycerol + a fatty acid + H(+)</text>
        <dbReference type="Rhea" id="RHEA:12044"/>
        <dbReference type="ChEBI" id="CHEBI:15377"/>
        <dbReference type="ChEBI" id="CHEBI:15378"/>
        <dbReference type="ChEBI" id="CHEBI:17855"/>
        <dbReference type="ChEBI" id="CHEBI:18035"/>
        <dbReference type="ChEBI" id="CHEBI:28868"/>
        <dbReference type="EC" id="3.1.1.3"/>
    </reaction>
    <physiologicalReaction direction="left-to-right" evidence="17">
        <dbReference type="Rhea" id="RHEA:12045"/>
    </physiologicalReaction>
</comment>
<evidence type="ECO:0000256" key="19">
    <source>
        <dbReference type="ARBA" id="ARBA00023422"/>
    </source>
</evidence>
<dbReference type="InterPro" id="IPR008265">
    <property type="entry name" value="Lipase_GDSL_AS"/>
</dbReference>
<comment type="catalytic activity">
    <reaction evidence="18">
        <text>1-hexadecanoyl-2-(9Z,12Z-octadecadienoyl)-sn-glycero-3-phosphocholine + H2O = (9Z,12Z)-octadecadienoate + 1-hexadecanoyl-sn-glycero-3-phosphocholine + H(+)</text>
        <dbReference type="Rhea" id="RHEA:40811"/>
        <dbReference type="ChEBI" id="CHEBI:15377"/>
        <dbReference type="ChEBI" id="CHEBI:15378"/>
        <dbReference type="ChEBI" id="CHEBI:30245"/>
        <dbReference type="ChEBI" id="CHEBI:72998"/>
        <dbReference type="ChEBI" id="CHEBI:73002"/>
    </reaction>
    <physiologicalReaction direction="left-to-right" evidence="18">
        <dbReference type="Rhea" id="RHEA:40812"/>
    </physiologicalReaction>
</comment>
<comment type="catalytic activity">
    <reaction evidence="25">
        <text>1-hexadecanoyl-2-(9Z)-octadecenoyl-3-octadecanoyl-sn-glycerol + H2O = 2-(9Z-octadecenoyl)-3-octadecanoyl-sn-glycerol + hexadecanoate + H(+)</text>
        <dbReference type="Rhea" id="RHEA:41107"/>
        <dbReference type="ChEBI" id="CHEBI:7896"/>
        <dbReference type="ChEBI" id="CHEBI:15377"/>
        <dbReference type="ChEBI" id="CHEBI:15378"/>
        <dbReference type="ChEBI" id="CHEBI:75558"/>
        <dbReference type="ChEBI" id="CHEBI:77623"/>
    </reaction>
    <physiologicalReaction direction="left-to-right" evidence="25">
        <dbReference type="Rhea" id="RHEA:41108"/>
    </physiologicalReaction>
</comment>
<proteinExistence type="inferred from homology"/>
<evidence type="ECO:0000256" key="26">
    <source>
        <dbReference type="ARBA" id="ARBA00047363"/>
    </source>
</evidence>
<accession>A0A914VGF5</accession>
<evidence type="ECO:0000313" key="49">
    <source>
        <dbReference type="WBParaSite" id="PSAMB.scaffold1933size26570.g15619.t1"/>
    </source>
</evidence>
<keyword evidence="7" id="KW-1003">Cell membrane</keyword>
<keyword evidence="48" id="KW-1185">Reference proteome</keyword>
<comment type="function">
    <text evidence="24">Calcium-independent membrane-associated phospholipase that catalyzes complete diacylation of phospholipids by hydrolyzing both sn-1 and sn-2 fatty acyl chains attached to the glycerol backbone (phospholipase B activity). Has dual phospholipase and lysophospholipase activities toward diacylphospholipids. Preferentially cleaves sn-2 ester bonds over sn-1 bonds. Acts as a lipase toward glycerolipid substrates. Hydrolyzes fatty acyl chains of diacylglycerols with preference for the sn-2 position and of triacylglycerols with not positional selectivity. May also hydrolyze long chain retinyl esters such as retinyl palmitate. May contribute to digestion of dietary phospholipids, glycerolipids and retinoids, facilitating lipid absorption at the brush border.</text>
</comment>
<evidence type="ECO:0000256" key="2">
    <source>
        <dbReference type="ARBA" id="ARBA00009979"/>
    </source>
</evidence>